<dbReference type="EMBL" id="GBRH01271841">
    <property type="protein sequence ID" value="JAD26054.1"/>
    <property type="molecule type" value="Transcribed_RNA"/>
</dbReference>
<evidence type="ECO:0000313" key="1">
    <source>
        <dbReference type="EMBL" id="JAD26054.1"/>
    </source>
</evidence>
<sequence>MHTRNEEINSVYEGFIPRTWEACVDTKIWQGPLKRADTLMGKM</sequence>
<proteinExistence type="predicted"/>
<dbReference type="AlphaFoldDB" id="A0A0A8YHP8"/>
<reference evidence="1" key="2">
    <citation type="journal article" date="2015" name="Data Brief">
        <title>Shoot transcriptome of the giant reed, Arundo donax.</title>
        <authorList>
            <person name="Barrero R.A."/>
            <person name="Guerrero F.D."/>
            <person name="Moolhuijzen P."/>
            <person name="Goolsby J.A."/>
            <person name="Tidwell J."/>
            <person name="Bellgard S.E."/>
            <person name="Bellgard M.I."/>
        </authorList>
    </citation>
    <scope>NUCLEOTIDE SEQUENCE</scope>
    <source>
        <tissue evidence="1">Shoot tissue taken approximately 20 cm above the soil surface</tissue>
    </source>
</reference>
<reference evidence="1" key="1">
    <citation type="submission" date="2014-09" db="EMBL/GenBank/DDBJ databases">
        <authorList>
            <person name="Magalhaes I.L.F."/>
            <person name="Oliveira U."/>
            <person name="Santos F.R."/>
            <person name="Vidigal T.H.D.A."/>
            <person name="Brescovit A.D."/>
            <person name="Santos A.J."/>
        </authorList>
    </citation>
    <scope>NUCLEOTIDE SEQUENCE</scope>
    <source>
        <tissue evidence="1">Shoot tissue taken approximately 20 cm above the soil surface</tissue>
    </source>
</reference>
<organism evidence="1">
    <name type="scientific">Arundo donax</name>
    <name type="common">Giant reed</name>
    <name type="synonym">Donax arundinaceus</name>
    <dbReference type="NCBI Taxonomy" id="35708"/>
    <lineage>
        <taxon>Eukaryota</taxon>
        <taxon>Viridiplantae</taxon>
        <taxon>Streptophyta</taxon>
        <taxon>Embryophyta</taxon>
        <taxon>Tracheophyta</taxon>
        <taxon>Spermatophyta</taxon>
        <taxon>Magnoliopsida</taxon>
        <taxon>Liliopsida</taxon>
        <taxon>Poales</taxon>
        <taxon>Poaceae</taxon>
        <taxon>PACMAD clade</taxon>
        <taxon>Arundinoideae</taxon>
        <taxon>Arundineae</taxon>
        <taxon>Arundo</taxon>
    </lineage>
</organism>
<accession>A0A0A8YHP8</accession>
<name>A0A0A8YHP8_ARUDO</name>
<protein>
    <submittedName>
        <fullName evidence="1">Uncharacterized protein</fullName>
    </submittedName>
</protein>